<sequence length="249" mass="27371">MSERDEGLTAIPCGEPYEGEPPLLDGPREPGWLQPWSGFDPHCTRADHDCSRLPSQTANIKTAGAYDGIECGGNRWAEMAAAEARLSVDQGGGPFGAVIVQVDDETGAAIRYWRNRNRVTATFDPTAHAEVCAIRDAARELGVYNLGRIARDEARLPQAGATSTCILYASAEPCPMCYGAIYWARIPRLVFAATRYDAAVQGVEFSDEALYRELSLPYRDRPGIRARQATIPTSLDAFNLWKRSEIVPY</sequence>
<dbReference type="RefSeq" id="WP_379899165.1">
    <property type="nucleotide sequence ID" value="NZ_JBHRTR010000019.1"/>
</dbReference>
<organism evidence="3 4">
    <name type="scientific">Marinibaculum pumilum</name>
    <dbReference type="NCBI Taxonomy" id="1766165"/>
    <lineage>
        <taxon>Bacteria</taxon>
        <taxon>Pseudomonadati</taxon>
        <taxon>Pseudomonadota</taxon>
        <taxon>Alphaproteobacteria</taxon>
        <taxon>Rhodospirillales</taxon>
        <taxon>Rhodospirillaceae</taxon>
        <taxon>Marinibaculum</taxon>
    </lineage>
</organism>
<gene>
    <name evidence="3" type="ORF">ACFOGJ_07175</name>
</gene>
<feature type="domain" description="CMP/dCMP-type deaminase" evidence="2">
    <location>
        <begin position="71"/>
        <end position="218"/>
    </location>
</feature>
<accession>A0ABV7KX72</accession>
<protein>
    <submittedName>
        <fullName evidence="3">Nucleoside deaminase</fullName>
        <ecNumber evidence="3">3.5.4.33</ecNumber>
    </submittedName>
</protein>
<dbReference type="Proteomes" id="UP001595528">
    <property type="component" value="Unassembled WGS sequence"/>
</dbReference>
<proteinExistence type="predicted"/>
<dbReference type="InterPro" id="IPR016193">
    <property type="entry name" value="Cytidine_deaminase-like"/>
</dbReference>
<dbReference type="PANTHER" id="PTHR11079">
    <property type="entry name" value="CYTOSINE DEAMINASE FAMILY MEMBER"/>
    <property type="match status" value="1"/>
</dbReference>
<dbReference type="CDD" id="cd01285">
    <property type="entry name" value="nucleoside_deaminase"/>
    <property type="match status" value="1"/>
</dbReference>
<feature type="region of interest" description="Disordered" evidence="1">
    <location>
        <begin position="1"/>
        <end position="31"/>
    </location>
</feature>
<evidence type="ECO:0000256" key="1">
    <source>
        <dbReference type="SAM" id="MobiDB-lite"/>
    </source>
</evidence>
<dbReference type="PROSITE" id="PS51747">
    <property type="entry name" value="CYT_DCMP_DEAMINASES_2"/>
    <property type="match status" value="1"/>
</dbReference>
<evidence type="ECO:0000259" key="2">
    <source>
        <dbReference type="PROSITE" id="PS51747"/>
    </source>
</evidence>
<dbReference type="InterPro" id="IPR002125">
    <property type="entry name" value="CMP_dCMP_dom"/>
</dbReference>
<dbReference type="GO" id="GO:0052717">
    <property type="term" value="F:tRNA-specific adenosine-34 deaminase activity"/>
    <property type="evidence" value="ECO:0007669"/>
    <property type="project" value="UniProtKB-EC"/>
</dbReference>
<comment type="caution">
    <text evidence="3">The sequence shown here is derived from an EMBL/GenBank/DDBJ whole genome shotgun (WGS) entry which is preliminary data.</text>
</comment>
<dbReference type="EC" id="3.5.4.33" evidence="3"/>
<dbReference type="PANTHER" id="PTHR11079:SF161">
    <property type="entry name" value="CMP_DCMP-TYPE DEAMINASE DOMAIN-CONTAINING PROTEIN"/>
    <property type="match status" value="1"/>
</dbReference>
<evidence type="ECO:0000313" key="3">
    <source>
        <dbReference type="EMBL" id="MFC3227003.1"/>
    </source>
</evidence>
<name>A0ABV7KX72_9PROT</name>
<dbReference type="EMBL" id="JBHRTR010000019">
    <property type="protein sequence ID" value="MFC3227003.1"/>
    <property type="molecule type" value="Genomic_DNA"/>
</dbReference>
<reference evidence="4" key="1">
    <citation type="journal article" date="2019" name="Int. J. Syst. Evol. Microbiol.">
        <title>The Global Catalogue of Microorganisms (GCM) 10K type strain sequencing project: providing services to taxonomists for standard genome sequencing and annotation.</title>
        <authorList>
            <consortium name="The Broad Institute Genomics Platform"/>
            <consortium name="The Broad Institute Genome Sequencing Center for Infectious Disease"/>
            <person name="Wu L."/>
            <person name="Ma J."/>
        </authorList>
    </citation>
    <scope>NUCLEOTIDE SEQUENCE [LARGE SCALE GENOMIC DNA]</scope>
    <source>
        <strain evidence="4">KCTC 42964</strain>
    </source>
</reference>
<dbReference type="Gene3D" id="3.40.140.10">
    <property type="entry name" value="Cytidine Deaminase, domain 2"/>
    <property type="match status" value="1"/>
</dbReference>
<dbReference type="SUPFAM" id="SSF53927">
    <property type="entry name" value="Cytidine deaminase-like"/>
    <property type="match status" value="1"/>
</dbReference>
<evidence type="ECO:0000313" key="4">
    <source>
        <dbReference type="Proteomes" id="UP001595528"/>
    </source>
</evidence>
<dbReference type="Pfam" id="PF00383">
    <property type="entry name" value="dCMP_cyt_deam_1"/>
    <property type="match status" value="1"/>
</dbReference>
<keyword evidence="3" id="KW-0378">Hydrolase</keyword>
<keyword evidence="4" id="KW-1185">Reference proteome</keyword>